<dbReference type="AlphaFoldDB" id="A0A1H9P0G4"/>
<proteinExistence type="predicted"/>
<evidence type="ECO:0000313" key="2">
    <source>
        <dbReference type="Proteomes" id="UP000198929"/>
    </source>
</evidence>
<reference evidence="2" key="1">
    <citation type="submission" date="2016-10" db="EMBL/GenBank/DDBJ databases">
        <authorList>
            <person name="Varghese N."/>
            <person name="Submissions S."/>
        </authorList>
    </citation>
    <scope>NUCLEOTIDE SEQUENCE [LARGE SCALE GENOMIC DNA]</scope>
    <source>
        <strain evidence="2">DSM 20524</strain>
    </source>
</reference>
<evidence type="ECO:0000313" key="1">
    <source>
        <dbReference type="EMBL" id="SER41682.1"/>
    </source>
</evidence>
<sequence length="177" mass="19543">MSVVGIGSVRSELNDEQPAVPRLVTRLHELLALLHGTGVLTTIDEIQDAIADDLPEFAGELTQGYPYLVQMIGYLAWNVAGDHEITRADVASLRAVPPRQREYLDAMAHIQYQTGQTTVSTTDLTTALDRPSTALSDTRGKLIDRDLIVAAGWGAVEFAQPYLGDYLRREQRPERVN</sequence>
<organism evidence="1 2">
    <name type="scientific">Corynebacterium cystitidis DSM 20524</name>
    <dbReference type="NCBI Taxonomy" id="1121357"/>
    <lineage>
        <taxon>Bacteria</taxon>
        <taxon>Bacillati</taxon>
        <taxon>Actinomycetota</taxon>
        <taxon>Actinomycetes</taxon>
        <taxon>Mycobacteriales</taxon>
        <taxon>Corynebacteriaceae</taxon>
        <taxon>Corynebacterium</taxon>
    </lineage>
</organism>
<dbReference type="Proteomes" id="UP000198929">
    <property type="component" value="Unassembled WGS sequence"/>
</dbReference>
<gene>
    <name evidence="1" type="ORF">SAMN05661109_00171</name>
</gene>
<protein>
    <submittedName>
        <fullName evidence="1">Uncharacterized protein</fullName>
    </submittedName>
</protein>
<accession>A0A1H9P0G4</accession>
<dbReference type="STRING" id="1121357.SAMN05661109_00171"/>
<dbReference type="EMBL" id="FOGQ01000001">
    <property type="protein sequence ID" value="SER41682.1"/>
    <property type="molecule type" value="Genomic_DNA"/>
</dbReference>
<name>A0A1H9P0G4_9CORY</name>
<keyword evidence="2" id="KW-1185">Reference proteome</keyword>